<dbReference type="SUPFAM" id="SSF55729">
    <property type="entry name" value="Acyl-CoA N-acyltransferases (Nat)"/>
    <property type="match status" value="1"/>
</dbReference>
<comment type="caution">
    <text evidence="2">The sequence shown here is derived from an EMBL/GenBank/DDBJ whole genome shotgun (WGS) entry which is preliminary data.</text>
</comment>
<dbReference type="Gene3D" id="3.40.630.30">
    <property type="match status" value="1"/>
</dbReference>
<dbReference type="GO" id="GO:0016747">
    <property type="term" value="F:acyltransferase activity, transferring groups other than amino-acyl groups"/>
    <property type="evidence" value="ECO:0007669"/>
    <property type="project" value="InterPro"/>
</dbReference>
<sequence length="171" mass="18852">MVIRTVKQEDYDSIYHFVKTAFETAQVKDGTEQDFVLRLRAGGTFLPDLEFMAEENGELIGHIMLTKQTVECGDGTIFTGVLVAPLSVALEHRSQGVGGKLMRYACEKAAEAGYTAAFLVGNPQYYSRFGFRKTADFGIRNNSDIPGQFVQACELRPDALRGIKGSITITE</sequence>
<reference evidence="2" key="2">
    <citation type="journal article" date="2021" name="PeerJ">
        <title>Extensive microbial diversity within the chicken gut microbiome revealed by metagenomics and culture.</title>
        <authorList>
            <person name="Gilroy R."/>
            <person name="Ravi A."/>
            <person name="Getino M."/>
            <person name="Pursley I."/>
            <person name="Horton D.L."/>
            <person name="Alikhan N.F."/>
            <person name="Baker D."/>
            <person name="Gharbi K."/>
            <person name="Hall N."/>
            <person name="Watson M."/>
            <person name="Adriaenssens E.M."/>
            <person name="Foster-Nyarko E."/>
            <person name="Jarju S."/>
            <person name="Secka A."/>
            <person name="Antonio M."/>
            <person name="Oren A."/>
            <person name="Chaudhuri R.R."/>
            <person name="La Ragione R."/>
            <person name="Hildebrand F."/>
            <person name="Pallen M.J."/>
        </authorList>
    </citation>
    <scope>NUCLEOTIDE SEQUENCE</scope>
    <source>
        <strain evidence="2">4920</strain>
    </source>
</reference>
<proteinExistence type="predicted"/>
<evidence type="ECO:0000313" key="3">
    <source>
        <dbReference type="Proteomes" id="UP000886743"/>
    </source>
</evidence>
<accession>A0A9D1T030</accession>
<dbReference type="AlphaFoldDB" id="A0A9D1T030"/>
<dbReference type="Proteomes" id="UP000886743">
    <property type="component" value="Unassembled WGS sequence"/>
</dbReference>
<name>A0A9D1T030_9FIRM</name>
<reference evidence="2" key="1">
    <citation type="submission" date="2020-10" db="EMBL/GenBank/DDBJ databases">
        <authorList>
            <person name="Gilroy R."/>
        </authorList>
    </citation>
    <scope>NUCLEOTIDE SEQUENCE</scope>
    <source>
        <strain evidence="2">4920</strain>
    </source>
</reference>
<evidence type="ECO:0000313" key="2">
    <source>
        <dbReference type="EMBL" id="HIV02964.1"/>
    </source>
</evidence>
<dbReference type="EMBL" id="DVOF01000149">
    <property type="protein sequence ID" value="HIV02964.1"/>
    <property type="molecule type" value="Genomic_DNA"/>
</dbReference>
<organism evidence="2 3">
    <name type="scientific">Candidatus Aphodoplasma excrementigallinarum</name>
    <dbReference type="NCBI Taxonomy" id="2840673"/>
    <lineage>
        <taxon>Bacteria</taxon>
        <taxon>Bacillati</taxon>
        <taxon>Bacillota</taxon>
        <taxon>Clostridia</taxon>
        <taxon>Eubacteriales</taxon>
        <taxon>Candidatus Aphodoplasma</taxon>
    </lineage>
</organism>
<evidence type="ECO:0000259" key="1">
    <source>
        <dbReference type="PROSITE" id="PS51186"/>
    </source>
</evidence>
<feature type="domain" description="N-acetyltransferase" evidence="1">
    <location>
        <begin position="1"/>
        <end position="156"/>
    </location>
</feature>
<dbReference type="InterPro" id="IPR000182">
    <property type="entry name" value="GNAT_dom"/>
</dbReference>
<gene>
    <name evidence="2" type="ORF">IAC74_05260</name>
</gene>
<dbReference type="InterPro" id="IPR016181">
    <property type="entry name" value="Acyl_CoA_acyltransferase"/>
</dbReference>
<dbReference type="CDD" id="cd04301">
    <property type="entry name" value="NAT_SF"/>
    <property type="match status" value="1"/>
</dbReference>
<protein>
    <submittedName>
        <fullName evidence="2">N-acetyltransferase</fullName>
    </submittedName>
</protein>
<dbReference type="PROSITE" id="PS51186">
    <property type="entry name" value="GNAT"/>
    <property type="match status" value="1"/>
</dbReference>
<dbReference type="Pfam" id="PF13527">
    <property type="entry name" value="Acetyltransf_9"/>
    <property type="match status" value="1"/>
</dbReference>